<dbReference type="Proteomes" id="UP000198228">
    <property type="component" value="Chromosome I"/>
</dbReference>
<name>A0A1C4YBH1_9ACTN</name>
<evidence type="ECO:0000313" key="2">
    <source>
        <dbReference type="Proteomes" id="UP000198228"/>
    </source>
</evidence>
<accession>A0A1C4YBH1</accession>
<reference evidence="1 2" key="1">
    <citation type="submission" date="2016-06" db="EMBL/GenBank/DDBJ databases">
        <authorList>
            <person name="Kjaerup R.B."/>
            <person name="Dalgaard T.S."/>
            <person name="Juul-Madsen H.R."/>
        </authorList>
    </citation>
    <scope>NUCLEOTIDE SEQUENCE [LARGE SCALE GENOMIC DNA]</scope>
    <source>
        <strain evidence="1 2">DSM 43821</strain>
    </source>
</reference>
<organism evidence="1 2">
    <name type="scientific">Micromonospora purpureochromogenes</name>
    <dbReference type="NCBI Taxonomy" id="47872"/>
    <lineage>
        <taxon>Bacteria</taxon>
        <taxon>Bacillati</taxon>
        <taxon>Actinomycetota</taxon>
        <taxon>Actinomycetes</taxon>
        <taxon>Micromonosporales</taxon>
        <taxon>Micromonosporaceae</taxon>
        <taxon>Micromonospora</taxon>
    </lineage>
</organism>
<dbReference type="EMBL" id="LT607410">
    <property type="protein sequence ID" value="SCF18102.1"/>
    <property type="molecule type" value="Genomic_DNA"/>
</dbReference>
<dbReference type="AlphaFoldDB" id="A0A1C4YBH1"/>
<protein>
    <submittedName>
        <fullName evidence="1">Uncharacterized protein</fullName>
    </submittedName>
</protein>
<evidence type="ECO:0000313" key="1">
    <source>
        <dbReference type="EMBL" id="SCF18102.1"/>
    </source>
</evidence>
<dbReference type="RefSeq" id="WP_255540690.1">
    <property type="nucleotide sequence ID" value="NZ_JBFAKR010000027.1"/>
</dbReference>
<proteinExistence type="predicted"/>
<gene>
    <name evidence="1" type="ORF">GA0074696_3226</name>
</gene>
<sequence>MDTVSIDTDYLVATLDEDDDPESLAGDEVDFDLAAALEEEE</sequence>